<dbReference type="SUPFAM" id="SSF48576">
    <property type="entry name" value="Terpenoid synthases"/>
    <property type="match status" value="1"/>
</dbReference>
<dbReference type="InterPro" id="IPR033904">
    <property type="entry name" value="Trans_IPPS_HH"/>
</dbReference>
<dbReference type="GO" id="GO:0051996">
    <property type="term" value="F:squalene synthase [NAD(P)H] activity"/>
    <property type="evidence" value="ECO:0007669"/>
    <property type="project" value="InterPro"/>
</dbReference>
<dbReference type="AlphaFoldDB" id="A0A7W7ZII3"/>
<dbReference type="NCBIfam" id="TIGR03464">
    <property type="entry name" value="HpnC"/>
    <property type="match status" value="1"/>
</dbReference>
<dbReference type="SFLD" id="SFLDG01018">
    <property type="entry name" value="Squalene/Phytoene_Synthase_Lik"/>
    <property type="match status" value="1"/>
</dbReference>
<dbReference type="InterPro" id="IPR008949">
    <property type="entry name" value="Isoprenoid_synthase_dom_sf"/>
</dbReference>
<name>A0A7W7ZII3_9BACT</name>
<dbReference type="GO" id="GO:0004311">
    <property type="term" value="F:geranylgeranyl diphosphate synthase activity"/>
    <property type="evidence" value="ECO:0007669"/>
    <property type="project" value="InterPro"/>
</dbReference>
<dbReference type="RefSeq" id="WP_184221700.1">
    <property type="nucleotide sequence ID" value="NZ_JACHIP010000007.1"/>
</dbReference>
<protein>
    <submittedName>
        <fullName evidence="1">Squalene synthase HpnC</fullName>
    </submittedName>
</protein>
<dbReference type="InterPro" id="IPR017827">
    <property type="entry name" value="HSQ_synthase_HpnC"/>
</dbReference>
<dbReference type="InterPro" id="IPR044843">
    <property type="entry name" value="Trans_IPPS_bact-type"/>
</dbReference>
<dbReference type="PANTHER" id="PTHR31480">
    <property type="entry name" value="BIFUNCTIONAL LYCOPENE CYCLASE/PHYTOENE SYNTHASE"/>
    <property type="match status" value="1"/>
</dbReference>
<keyword evidence="2" id="KW-1185">Reference proteome</keyword>
<dbReference type="EMBL" id="JACHIP010000007">
    <property type="protein sequence ID" value="MBB5059831.1"/>
    <property type="molecule type" value="Genomic_DNA"/>
</dbReference>
<dbReference type="Gene3D" id="1.10.600.10">
    <property type="entry name" value="Farnesyl Diphosphate Synthase"/>
    <property type="match status" value="1"/>
</dbReference>
<dbReference type="Proteomes" id="UP000540989">
    <property type="component" value="Unassembled WGS sequence"/>
</dbReference>
<dbReference type="SFLD" id="SFLDG01212">
    <property type="entry name" value="Phytoene_synthase_like"/>
    <property type="match status" value="1"/>
</dbReference>
<organism evidence="1 2">
    <name type="scientific">Granulicella aggregans</name>
    <dbReference type="NCBI Taxonomy" id="474949"/>
    <lineage>
        <taxon>Bacteria</taxon>
        <taxon>Pseudomonadati</taxon>
        <taxon>Acidobacteriota</taxon>
        <taxon>Terriglobia</taxon>
        <taxon>Terriglobales</taxon>
        <taxon>Acidobacteriaceae</taxon>
        <taxon>Granulicella</taxon>
    </lineage>
</organism>
<gene>
    <name evidence="1" type="ORF">HDF16_004560</name>
</gene>
<reference evidence="1 2" key="1">
    <citation type="submission" date="2020-08" db="EMBL/GenBank/DDBJ databases">
        <title>Genomic Encyclopedia of Type Strains, Phase IV (KMG-V): Genome sequencing to study the core and pangenomes of soil and plant-associated prokaryotes.</title>
        <authorList>
            <person name="Whitman W."/>
        </authorList>
    </citation>
    <scope>NUCLEOTIDE SEQUENCE [LARGE SCALE GENOMIC DNA]</scope>
    <source>
        <strain evidence="1 2">M8UP14</strain>
    </source>
</reference>
<comment type="caution">
    <text evidence="1">The sequence shown here is derived from an EMBL/GenBank/DDBJ whole genome shotgun (WGS) entry which is preliminary data.</text>
</comment>
<dbReference type="SFLD" id="SFLDS00005">
    <property type="entry name" value="Isoprenoid_Synthase_Type_I"/>
    <property type="match status" value="1"/>
</dbReference>
<dbReference type="Pfam" id="PF00494">
    <property type="entry name" value="SQS_PSY"/>
    <property type="match status" value="1"/>
</dbReference>
<accession>A0A7W7ZII3</accession>
<sequence>MSSSAELAVPVDRLHGNLEGAPPEYIMPAARPTLAEAKLWCRNLATSHYENFHVATWFLPKAVRPHFESVYAYCRVSDDLGDEVSDPQTALRLLDEWGALLDECYDAPAQSRHPVFVALHETIAEHNLPRHLFHDLLAAFRLDQTKTRYESLAELGAYSHDSANPVGRLVLLISGYREESLALLSDKICTALQLANFWQDVVEDWERGRRYLPADLMTQFGVTDDDITARRFTPQFRTLMQHLVAYTREMLREGSAISQHVDRELATTLDLFRKGGESILDAIAAQDYDTLKSRPEVSKTRKLQLVAGAVWGKLLGARS</sequence>
<evidence type="ECO:0000313" key="1">
    <source>
        <dbReference type="EMBL" id="MBB5059831.1"/>
    </source>
</evidence>
<dbReference type="GO" id="GO:0016114">
    <property type="term" value="P:terpenoid biosynthetic process"/>
    <property type="evidence" value="ECO:0007669"/>
    <property type="project" value="UniProtKB-ARBA"/>
</dbReference>
<proteinExistence type="predicted"/>
<dbReference type="InterPro" id="IPR002060">
    <property type="entry name" value="Squ/phyt_synthse"/>
</dbReference>
<dbReference type="CDD" id="cd00683">
    <property type="entry name" value="Trans_IPPS_HH"/>
    <property type="match status" value="1"/>
</dbReference>
<evidence type="ECO:0000313" key="2">
    <source>
        <dbReference type="Proteomes" id="UP000540989"/>
    </source>
</evidence>